<dbReference type="PANTHER" id="PTHR22933">
    <property type="entry name" value="FI18007P1-RELATED"/>
    <property type="match status" value="1"/>
</dbReference>
<dbReference type="SMART" id="SM00494">
    <property type="entry name" value="ChtBD2"/>
    <property type="match status" value="1"/>
</dbReference>
<dbReference type="Gene3D" id="2.170.140.10">
    <property type="entry name" value="Chitin binding domain"/>
    <property type="match status" value="1"/>
</dbReference>
<keyword evidence="4" id="KW-1185">Reference proteome</keyword>
<accession>A0AA88H5D1</accession>
<dbReference type="InterPro" id="IPR036508">
    <property type="entry name" value="Chitin-bd_dom_sf"/>
</dbReference>
<evidence type="ECO:0000313" key="3">
    <source>
        <dbReference type="EMBL" id="KAK2702003.1"/>
    </source>
</evidence>
<proteinExistence type="predicted"/>
<dbReference type="InterPro" id="IPR002557">
    <property type="entry name" value="Chitin-bd_dom"/>
</dbReference>
<dbReference type="EMBL" id="JAVRJZ010001049">
    <property type="protein sequence ID" value="KAK2702003.1"/>
    <property type="molecule type" value="Genomic_DNA"/>
</dbReference>
<gene>
    <name evidence="3" type="ORF">QYM36_019390</name>
</gene>
<feature type="domain" description="Chitin-binding type-2" evidence="2">
    <location>
        <begin position="825"/>
        <end position="884"/>
    </location>
</feature>
<dbReference type="SUPFAM" id="SSF57625">
    <property type="entry name" value="Invertebrate chitin-binding proteins"/>
    <property type="match status" value="1"/>
</dbReference>
<dbReference type="InterPro" id="IPR052976">
    <property type="entry name" value="Scoloptoxin-like"/>
</dbReference>
<feature type="chain" id="PRO_5041636167" description="Chitin-binding type-2 domain-containing protein" evidence="1">
    <location>
        <begin position="21"/>
        <end position="905"/>
    </location>
</feature>
<dbReference type="PANTHER" id="PTHR22933:SF31">
    <property type="entry name" value="FI18007P1"/>
    <property type="match status" value="1"/>
</dbReference>
<dbReference type="Proteomes" id="UP001187531">
    <property type="component" value="Unassembled WGS sequence"/>
</dbReference>
<dbReference type="GO" id="GO:0005576">
    <property type="term" value="C:extracellular region"/>
    <property type="evidence" value="ECO:0007669"/>
    <property type="project" value="InterPro"/>
</dbReference>
<reference evidence="3" key="1">
    <citation type="submission" date="2023-07" db="EMBL/GenBank/DDBJ databases">
        <title>Chromosome-level genome assembly of Artemia franciscana.</title>
        <authorList>
            <person name="Jo E."/>
        </authorList>
    </citation>
    <scope>NUCLEOTIDE SEQUENCE</scope>
    <source>
        <tissue evidence="3">Whole body</tissue>
    </source>
</reference>
<comment type="caution">
    <text evidence="3">The sequence shown here is derived from an EMBL/GenBank/DDBJ whole genome shotgun (WGS) entry which is preliminary data.</text>
</comment>
<dbReference type="Pfam" id="PF01607">
    <property type="entry name" value="CBM_14"/>
    <property type="match status" value="1"/>
</dbReference>
<keyword evidence="1" id="KW-0732">Signal</keyword>
<evidence type="ECO:0000313" key="4">
    <source>
        <dbReference type="Proteomes" id="UP001187531"/>
    </source>
</evidence>
<sequence length="905" mass="104467">MEHFILIIAGVSCLAKIGVCDLDAVESVYFSVMEPETIEKLIKKPRKKVETQEEFFYTPESTTELSPRKNVTPYYKVDFGKLPLSVIEPIGRQLDGMKRKRKKIKKPKYLVYEEHYPDIYSENSQKTFNDKDAEVSSITSDIKDKTVVEAPAVLEKPPIDKFEEQIIETNPENLAEDTIALFFVDDKKGSIPPLLSSQDNRQTRLRERPKSIDSITKSTEGLHSGFQHNNTRKLIHNGLSRLKPDGNHLKYDASGRNSSSATGYTFFVEGTTLSPSRVNFTNPLNSITQNKELDQNVQIHKTTVPYERNPGFEKKPNNYQISFDEDNIKNNISHPERKKANRNFRIKSNRTKTLRVEGKTQAKSPDNTYKIMLHYNTKPEPNYPSNGYENKKEAFNIDWSKSFNVKDPKPGDIISNSTPRINVPVNTYSPSNRKDHYHKESYKDIGSEYENIYSSSVSNITDVGKLHRDIESYDRKESALENINYGNRDSNNYDEGSHYSLVGNTDYLRPPNTFYGKVNSDQPPHDYQGYSLGYDDNAYKIDTTSIKNNPTVHNLPFPSLSGNSEVINGYSHAPYINDEGMNSEALLSFYEDQREDSKAYKPKVKAIAQTNSPLEEEYNIDVRFEQRHQTPSVEVEGVYGDRVIDVNIRDKSPYYLSNPYYHNSNKKDENLANQGYVPTRDRSHDLAPSNRENEQLKAWNLKENYIYNHYSNQPHVPQPNIGYGNNKNENFHYGTKLNNGFESQVDYYSQKGYDTFPLSIIETTEKAYVTHKKDENDFKLDENNWEVDQKTEDRMKESYQDFSDRNLIEENGSKDKHKLEQMASNFSCSDYERAGIYADVSTGCKVYHICESSGRSHSFECPTGTLFDQRFLVCTWEYTTSCFKAKAYYRRNEEIYTGKEQHVYI</sequence>
<dbReference type="GO" id="GO:0008061">
    <property type="term" value="F:chitin binding"/>
    <property type="evidence" value="ECO:0007669"/>
    <property type="project" value="InterPro"/>
</dbReference>
<dbReference type="AlphaFoldDB" id="A0AA88H5D1"/>
<organism evidence="3 4">
    <name type="scientific">Artemia franciscana</name>
    <name type="common">Brine shrimp</name>
    <name type="synonym">Artemia sanfranciscana</name>
    <dbReference type="NCBI Taxonomy" id="6661"/>
    <lineage>
        <taxon>Eukaryota</taxon>
        <taxon>Metazoa</taxon>
        <taxon>Ecdysozoa</taxon>
        <taxon>Arthropoda</taxon>
        <taxon>Crustacea</taxon>
        <taxon>Branchiopoda</taxon>
        <taxon>Anostraca</taxon>
        <taxon>Artemiidae</taxon>
        <taxon>Artemia</taxon>
    </lineage>
</organism>
<feature type="signal peptide" evidence="1">
    <location>
        <begin position="1"/>
        <end position="20"/>
    </location>
</feature>
<evidence type="ECO:0000256" key="1">
    <source>
        <dbReference type="SAM" id="SignalP"/>
    </source>
</evidence>
<name>A0AA88H5D1_ARTSF</name>
<dbReference type="PROSITE" id="PS50940">
    <property type="entry name" value="CHIT_BIND_II"/>
    <property type="match status" value="1"/>
</dbReference>
<evidence type="ECO:0000259" key="2">
    <source>
        <dbReference type="PROSITE" id="PS50940"/>
    </source>
</evidence>
<protein>
    <recommendedName>
        <fullName evidence="2">Chitin-binding type-2 domain-containing protein</fullName>
    </recommendedName>
</protein>